<evidence type="ECO:0000256" key="2">
    <source>
        <dbReference type="ARBA" id="ARBA00023295"/>
    </source>
</evidence>
<dbReference type="InterPro" id="IPR032267">
    <property type="entry name" value="DUF4832"/>
</dbReference>
<dbReference type="InterPro" id="IPR013529">
    <property type="entry name" value="Glyco_hydro_42_N"/>
</dbReference>
<reference evidence="5 6" key="1">
    <citation type="submission" date="2019-07" db="EMBL/GenBank/DDBJ databases">
        <authorList>
            <person name="Kim J."/>
        </authorList>
    </citation>
    <scope>NUCLEOTIDE SEQUENCE [LARGE SCALE GENOMIC DNA]</scope>
    <source>
        <strain evidence="5 6">JC52</strain>
    </source>
</reference>
<dbReference type="Pfam" id="PF16116">
    <property type="entry name" value="DUF4832"/>
    <property type="match status" value="1"/>
</dbReference>
<proteinExistence type="predicted"/>
<dbReference type="Gene3D" id="3.20.20.80">
    <property type="entry name" value="Glycosidases"/>
    <property type="match status" value="1"/>
</dbReference>
<dbReference type="GO" id="GO:0004565">
    <property type="term" value="F:beta-galactosidase activity"/>
    <property type="evidence" value="ECO:0007669"/>
    <property type="project" value="InterPro"/>
</dbReference>
<dbReference type="Pfam" id="PF02449">
    <property type="entry name" value="Glyco_hydro_42"/>
    <property type="match status" value="1"/>
</dbReference>
<keyword evidence="3" id="KW-0732">Signal</keyword>
<dbReference type="InterPro" id="IPR003961">
    <property type="entry name" value="FN3_dom"/>
</dbReference>
<dbReference type="InterPro" id="IPR013783">
    <property type="entry name" value="Ig-like_fold"/>
</dbReference>
<evidence type="ECO:0000313" key="5">
    <source>
        <dbReference type="EMBL" id="TVY09249.1"/>
    </source>
</evidence>
<dbReference type="OrthoDB" id="9761426at2"/>
<dbReference type="RefSeq" id="WP_144848024.1">
    <property type="nucleotide sequence ID" value="NZ_VNJI01000016.1"/>
</dbReference>
<evidence type="ECO:0000256" key="3">
    <source>
        <dbReference type="SAM" id="SignalP"/>
    </source>
</evidence>
<name>A0A559KAX5_9BACL</name>
<keyword evidence="2" id="KW-0326">Glycosidase</keyword>
<comment type="caution">
    <text evidence="5">The sequence shown here is derived from an EMBL/GenBank/DDBJ whole genome shotgun (WGS) entry which is preliminary data.</text>
</comment>
<dbReference type="CDD" id="cd00063">
    <property type="entry name" value="FN3"/>
    <property type="match status" value="1"/>
</dbReference>
<dbReference type="EMBL" id="VNJI01000016">
    <property type="protein sequence ID" value="TVY09249.1"/>
    <property type="molecule type" value="Genomic_DNA"/>
</dbReference>
<dbReference type="Gene3D" id="2.60.40.10">
    <property type="entry name" value="Immunoglobulins"/>
    <property type="match status" value="1"/>
</dbReference>
<organism evidence="5 6">
    <name type="scientific">Paenibacillus cremeus</name>
    <dbReference type="NCBI Taxonomy" id="2163881"/>
    <lineage>
        <taxon>Bacteria</taxon>
        <taxon>Bacillati</taxon>
        <taxon>Bacillota</taxon>
        <taxon>Bacilli</taxon>
        <taxon>Bacillales</taxon>
        <taxon>Paenibacillaceae</taxon>
        <taxon>Paenibacillus</taxon>
    </lineage>
</organism>
<feature type="chain" id="PRO_5038886840" evidence="3">
    <location>
        <begin position="28"/>
        <end position="886"/>
    </location>
</feature>
<dbReference type="Proteomes" id="UP000317036">
    <property type="component" value="Unassembled WGS sequence"/>
</dbReference>
<dbReference type="SMART" id="SM00060">
    <property type="entry name" value="FN3"/>
    <property type="match status" value="1"/>
</dbReference>
<dbReference type="SUPFAM" id="SSF49265">
    <property type="entry name" value="Fibronectin type III"/>
    <property type="match status" value="1"/>
</dbReference>
<gene>
    <name evidence="5" type="ORF">FPZ49_15030</name>
</gene>
<feature type="signal peptide" evidence="3">
    <location>
        <begin position="1"/>
        <end position="27"/>
    </location>
</feature>
<dbReference type="InterPro" id="IPR036116">
    <property type="entry name" value="FN3_sf"/>
</dbReference>
<dbReference type="GO" id="GO:0009341">
    <property type="term" value="C:beta-galactosidase complex"/>
    <property type="evidence" value="ECO:0007669"/>
    <property type="project" value="InterPro"/>
</dbReference>
<evidence type="ECO:0000259" key="4">
    <source>
        <dbReference type="PROSITE" id="PS50853"/>
    </source>
</evidence>
<keyword evidence="1" id="KW-0378">Hydrolase</keyword>
<dbReference type="AlphaFoldDB" id="A0A559KAX5"/>
<feature type="domain" description="Fibronectin type-III" evidence="4">
    <location>
        <begin position="641"/>
        <end position="728"/>
    </location>
</feature>
<evidence type="ECO:0000256" key="1">
    <source>
        <dbReference type="ARBA" id="ARBA00022801"/>
    </source>
</evidence>
<accession>A0A559KAX5</accession>
<dbReference type="GO" id="GO:0005975">
    <property type="term" value="P:carbohydrate metabolic process"/>
    <property type="evidence" value="ECO:0007669"/>
    <property type="project" value="InterPro"/>
</dbReference>
<dbReference type="Gene3D" id="2.60.120.260">
    <property type="entry name" value="Galactose-binding domain-like"/>
    <property type="match status" value="1"/>
</dbReference>
<dbReference type="InterPro" id="IPR017853">
    <property type="entry name" value="GH"/>
</dbReference>
<dbReference type="SUPFAM" id="SSF51445">
    <property type="entry name" value="(Trans)glycosidases"/>
    <property type="match status" value="1"/>
</dbReference>
<protein>
    <submittedName>
        <fullName evidence="5">DUF4832 domain-containing protein</fullName>
    </submittedName>
</protein>
<sequence>MHSSFRRIVQGILIGWGVLLGSAAAYADEAQTDSLSEDFTLAYQGNAYTADDGSKLFSIADGKKLYVLFEGQDLNTQNAIYIDSDNNSQTGYASPAWASSGIDYKVEDHQLFKYSSSAGWSKVGPVRLEVFPNALGMIVYLDMLGKALPGEMKVSFVSKSQAYPADGLGMMTMNTIVQSNEPQGTFYPREDFSVFANPYMGWVGSGYNKTYGQPVSMVSIGLSWRELEPVKGQYNWDAIERSRNFSYWERSGKKIVMRIVLDYPSDRTGRHMDIPDWLYDELVQAEGADQAGTWYAQGLQGFDPNYSSPIMIAAHERLIEALAARYDNDPTIGFIELGSLGHWGEFHTFLSPRKFPSLDVSDQYVGHYLKYFHNKMFGMRKPFPIAAQQRMGLFNDVFGDPVSTDSWLDWIQQGWNVLPNYVTDGRDTAALVQESAMPDFWKYAFSGGEFSNEFSMKEYLQDSRMMELLRQIRKSHTSLLGASLVYFKEGKDISEHTQANINLLLQTMGYHFGLASVTHAPQAEAGDTVKLESSWKNMGVAPFYFPWQVEFALADSNGNVVDASRTTASSIDIRRWLPGTKAETGEIKVPSDLPPGQYTVLVGIIEPSTNKPAVQLAIEGRRSDGWYALDQLQITNSAAYAPTSPNRYEVQHMSDKRVDLTWAPSFSSSKISHYEVYLDQARVGTTNMTSYAFTNLAEQTKHTFAVVAVDSNGRRSVGTPFTFVTDGRNLIENAGFESYTRTNGGADGWSLDGSEFAVTDTDVVQGKRAQRMRLSKLGSDHFVEFFQTIPVVGGRSYIFEGSYHITELFNAKLEHYLYFTDAENNWISSAAQTLMAVTPGFTPVRSSGVIPPNAAKVHVGVILRATQDNGTGTVVADELNYRYYQP</sequence>
<keyword evidence="6" id="KW-1185">Reference proteome</keyword>
<dbReference type="Pfam" id="PF00041">
    <property type="entry name" value="fn3"/>
    <property type="match status" value="1"/>
</dbReference>
<dbReference type="PROSITE" id="PS50853">
    <property type="entry name" value="FN3"/>
    <property type="match status" value="1"/>
</dbReference>
<evidence type="ECO:0000313" key="6">
    <source>
        <dbReference type="Proteomes" id="UP000317036"/>
    </source>
</evidence>